<protein>
    <recommendedName>
        <fullName evidence="3">SUZ domain-containing protein</fullName>
    </recommendedName>
</protein>
<dbReference type="InterPro" id="IPR024771">
    <property type="entry name" value="SUZ"/>
</dbReference>
<keyword evidence="1" id="KW-0597">Phosphoprotein</keyword>
<evidence type="ECO:0000256" key="2">
    <source>
        <dbReference type="SAM" id="MobiDB-lite"/>
    </source>
</evidence>
<proteinExistence type="predicted"/>
<dbReference type="SUPFAM" id="SSF82708">
    <property type="entry name" value="R3H domain"/>
    <property type="match status" value="1"/>
</dbReference>
<dbReference type="EMBL" id="VEPZ02000903">
    <property type="protein sequence ID" value="KAE8711996.1"/>
    <property type="molecule type" value="Genomic_DNA"/>
</dbReference>
<name>A0A6A3B5E6_HIBSY</name>
<dbReference type="AlphaFoldDB" id="A0A6A3B5E6"/>
<dbReference type="Pfam" id="PF01424">
    <property type="entry name" value="R3H"/>
    <property type="match status" value="1"/>
</dbReference>
<dbReference type="InterPro" id="IPR051937">
    <property type="entry name" value="R3H_domain_containing"/>
</dbReference>
<dbReference type="Pfam" id="PF12752">
    <property type="entry name" value="SUZ"/>
    <property type="match status" value="1"/>
</dbReference>
<comment type="caution">
    <text evidence="4">The sequence shown here is derived from an EMBL/GenBank/DDBJ whole genome shotgun (WGS) entry which is preliminary data.</text>
</comment>
<dbReference type="PROSITE" id="PS51673">
    <property type="entry name" value="SUZ"/>
    <property type="match status" value="1"/>
</dbReference>
<feature type="compositionally biased region" description="Basic and acidic residues" evidence="2">
    <location>
        <begin position="117"/>
        <end position="126"/>
    </location>
</feature>
<organism evidence="4 5">
    <name type="scientific">Hibiscus syriacus</name>
    <name type="common">Rose of Sharon</name>
    <dbReference type="NCBI Taxonomy" id="106335"/>
    <lineage>
        <taxon>Eukaryota</taxon>
        <taxon>Viridiplantae</taxon>
        <taxon>Streptophyta</taxon>
        <taxon>Embryophyta</taxon>
        <taxon>Tracheophyta</taxon>
        <taxon>Spermatophyta</taxon>
        <taxon>Magnoliopsida</taxon>
        <taxon>eudicotyledons</taxon>
        <taxon>Gunneridae</taxon>
        <taxon>Pentapetalae</taxon>
        <taxon>rosids</taxon>
        <taxon>malvids</taxon>
        <taxon>Malvales</taxon>
        <taxon>Malvaceae</taxon>
        <taxon>Malvoideae</taxon>
        <taxon>Hibiscus</taxon>
    </lineage>
</organism>
<gene>
    <name evidence="4" type="ORF">F3Y22_tig00110266pilonHSYRG00088</name>
</gene>
<evidence type="ECO:0000256" key="1">
    <source>
        <dbReference type="ARBA" id="ARBA00022553"/>
    </source>
</evidence>
<dbReference type="InterPro" id="IPR001374">
    <property type="entry name" value="R3H_dom"/>
</dbReference>
<feature type="compositionally biased region" description="Low complexity" evidence="2">
    <location>
        <begin position="105"/>
        <end position="116"/>
    </location>
</feature>
<feature type="domain" description="SUZ" evidence="3">
    <location>
        <begin position="67"/>
        <end position="126"/>
    </location>
</feature>
<dbReference type="GO" id="GO:0003676">
    <property type="term" value="F:nucleic acid binding"/>
    <property type="evidence" value="ECO:0007669"/>
    <property type="project" value="InterPro"/>
</dbReference>
<keyword evidence="5" id="KW-1185">Reference proteome</keyword>
<dbReference type="Proteomes" id="UP000436088">
    <property type="component" value="Unassembled WGS sequence"/>
</dbReference>
<dbReference type="InterPro" id="IPR036867">
    <property type="entry name" value="R3H_dom_sf"/>
</dbReference>
<dbReference type="PANTHER" id="PTHR15672">
    <property type="entry name" value="CAMP-REGULATED PHOSPHOPROTEIN 21 RELATED R3H DOMAIN CONTAINING PROTEIN"/>
    <property type="match status" value="1"/>
</dbReference>
<dbReference type="CDD" id="cd02642">
    <property type="entry name" value="R3H_encore_like"/>
    <property type="match status" value="1"/>
</dbReference>
<reference evidence="4" key="1">
    <citation type="submission" date="2019-09" db="EMBL/GenBank/DDBJ databases">
        <title>Draft genome information of white flower Hibiscus syriacus.</title>
        <authorList>
            <person name="Kim Y.-M."/>
        </authorList>
    </citation>
    <scope>NUCLEOTIDE SEQUENCE [LARGE SCALE GENOMIC DNA]</scope>
    <source>
        <strain evidence="4">YM2019G1</strain>
    </source>
</reference>
<accession>A0A6A3B5E6</accession>
<evidence type="ECO:0000313" key="5">
    <source>
        <dbReference type="Proteomes" id="UP000436088"/>
    </source>
</evidence>
<evidence type="ECO:0000313" key="4">
    <source>
        <dbReference type="EMBL" id="KAE8711996.1"/>
    </source>
</evidence>
<dbReference type="PANTHER" id="PTHR15672:SF8">
    <property type="entry name" value="PROTEIN ENCORE"/>
    <property type="match status" value="1"/>
</dbReference>
<sequence>MEQDVEKFIRDPSQQQFDFQQLPTSYLRLAAHRIAQHYSLQSMVLSDNNLPDGSGSRIIVCKTSECRLPRILLADIPVNLPSEDPGVLKMAIKQRPQKKRSQLVNNSNSSKSNSSKSVEERKEEYN</sequence>
<dbReference type="Gene3D" id="3.30.1370.50">
    <property type="entry name" value="R3H-like domain"/>
    <property type="match status" value="1"/>
</dbReference>
<feature type="region of interest" description="Disordered" evidence="2">
    <location>
        <begin position="94"/>
        <end position="126"/>
    </location>
</feature>
<evidence type="ECO:0000259" key="3">
    <source>
        <dbReference type="PROSITE" id="PS51673"/>
    </source>
</evidence>